<evidence type="ECO:0000256" key="7">
    <source>
        <dbReference type="SAM" id="MobiDB-lite"/>
    </source>
</evidence>
<dbReference type="SMART" id="SM00870">
    <property type="entry name" value="Asparaginase"/>
    <property type="match status" value="1"/>
</dbReference>
<dbReference type="InterPro" id="IPR027474">
    <property type="entry name" value="L-asparaginase_N"/>
</dbReference>
<gene>
    <name evidence="10" type="ORF">M3B43_03370</name>
</gene>
<feature type="region of interest" description="Disordered" evidence="7">
    <location>
        <begin position="117"/>
        <end position="139"/>
    </location>
</feature>
<dbReference type="EMBL" id="JALXMO010000005">
    <property type="protein sequence ID" value="MCT1606379.1"/>
    <property type="molecule type" value="Genomic_DNA"/>
</dbReference>
<dbReference type="PIRSF" id="PIRSF001220">
    <property type="entry name" value="L-ASNase_gatD"/>
    <property type="match status" value="1"/>
</dbReference>
<feature type="domain" description="Asparaginase/glutaminase C-terminal" evidence="9">
    <location>
        <begin position="215"/>
        <end position="322"/>
    </location>
</feature>
<dbReference type="PANTHER" id="PTHR11707">
    <property type="entry name" value="L-ASPARAGINASE"/>
    <property type="match status" value="1"/>
</dbReference>
<dbReference type="CDD" id="cd08964">
    <property type="entry name" value="L-asparaginase_II"/>
    <property type="match status" value="1"/>
</dbReference>
<feature type="compositionally biased region" description="Basic and acidic residues" evidence="7">
    <location>
        <begin position="127"/>
        <end position="136"/>
    </location>
</feature>
<dbReference type="InterPro" id="IPR027473">
    <property type="entry name" value="L-asparaginase_C"/>
</dbReference>
<dbReference type="InterPro" id="IPR037152">
    <property type="entry name" value="L-asparaginase_N_sf"/>
</dbReference>
<evidence type="ECO:0000259" key="9">
    <source>
        <dbReference type="Pfam" id="PF17763"/>
    </source>
</evidence>
<dbReference type="PANTHER" id="PTHR11707:SF28">
    <property type="entry name" value="60 KDA LYSOPHOSPHOLIPASE"/>
    <property type="match status" value="1"/>
</dbReference>
<dbReference type="Gene3D" id="3.40.50.40">
    <property type="match status" value="1"/>
</dbReference>
<dbReference type="EC" id="3.5.1.1" evidence="2"/>
<sequence length="339" mass="35132">MAQRDRRRVVVIATGGTIASRSSDSGARAQDTGEQLLEQSGLEDSELDLESQDIAVTNSFNFDLGDLVAICSAVAHATSREDVHGVVVTHGTDTMEETLAILALTHRGETPVVLTGAQRSPDQADSDGPRNLRDAVRTAASDSARGRGVMLVFGGAIHAAWGTSKQQTLAMQPFEHRSGGVIGRMYGHAPYFFSTPEAPGQRQLQLPSEGFARLRVDCILSYPGADGALLEASLAAGAQGAVIAAHGAGNPGKHLVHAIEHAVEAGMLIAVGSRASAGAVAPIYGGGGAVDAVAAGAHLLGDIPVTQARILLALLVDQGTVEQARAALDEWTTPFRDLT</sequence>
<evidence type="ECO:0000256" key="4">
    <source>
        <dbReference type="ARBA" id="ARBA00049366"/>
    </source>
</evidence>
<dbReference type="Gene3D" id="3.40.50.1170">
    <property type="entry name" value="L-asparaginase, N-terminal domain"/>
    <property type="match status" value="1"/>
</dbReference>
<reference evidence="10 11" key="1">
    <citation type="submission" date="2022-04" db="EMBL/GenBank/DDBJ databases">
        <title>Human microbiome associated bacterial genomes.</title>
        <authorList>
            <person name="Sandstrom S."/>
            <person name="Salamzade R."/>
            <person name="Kalan L.R."/>
        </authorList>
    </citation>
    <scope>NUCLEOTIDE SEQUENCE [LARGE SCALE GENOMIC DNA]</scope>
    <source>
        <strain evidence="11">p3-SID767</strain>
    </source>
</reference>
<evidence type="ECO:0000256" key="1">
    <source>
        <dbReference type="ARBA" id="ARBA00010518"/>
    </source>
</evidence>
<evidence type="ECO:0000256" key="5">
    <source>
        <dbReference type="PROSITE-ProRule" id="PRU10099"/>
    </source>
</evidence>
<dbReference type="SUPFAM" id="SSF53774">
    <property type="entry name" value="Glutaminase/Asparaginase"/>
    <property type="match status" value="1"/>
</dbReference>
<dbReference type="PROSITE" id="PS00917">
    <property type="entry name" value="ASN_GLN_ASE_2"/>
    <property type="match status" value="1"/>
</dbReference>
<keyword evidence="3" id="KW-0378">Hydrolase</keyword>
<name>A0ABT2HPA5_9MICC</name>
<dbReference type="PRINTS" id="PR00139">
    <property type="entry name" value="ASNGLNASE"/>
</dbReference>
<evidence type="ECO:0000256" key="3">
    <source>
        <dbReference type="ARBA" id="ARBA00022801"/>
    </source>
</evidence>
<dbReference type="InterPro" id="IPR020827">
    <property type="entry name" value="Asparaginase/glutaminase_AS1"/>
</dbReference>
<dbReference type="InterPro" id="IPR027475">
    <property type="entry name" value="Asparaginase/glutaminase_AS2"/>
</dbReference>
<dbReference type="PROSITE" id="PS51732">
    <property type="entry name" value="ASN_GLN_ASE_3"/>
    <property type="match status" value="1"/>
</dbReference>
<feature type="active site" evidence="6">
    <location>
        <position position="92"/>
    </location>
</feature>
<accession>A0ABT2HPA5</accession>
<dbReference type="InterPro" id="IPR036152">
    <property type="entry name" value="Asp/glu_Ase-like_sf"/>
</dbReference>
<dbReference type="Pfam" id="PF17763">
    <property type="entry name" value="Asparaginase_C"/>
    <property type="match status" value="1"/>
</dbReference>
<dbReference type="InterPro" id="IPR006034">
    <property type="entry name" value="Asparaginase/glutaminase-like"/>
</dbReference>
<organism evidence="10 11">
    <name type="scientific">Nesterenkonia massiliensis</name>
    <dbReference type="NCBI Taxonomy" id="1232429"/>
    <lineage>
        <taxon>Bacteria</taxon>
        <taxon>Bacillati</taxon>
        <taxon>Actinomycetota</taxon>
        <taxon>Actinomycetes</taxon>
        <taxon>Micrococcales</taxon>
        <taxon>Micrococcaceae</taxon>
        <taxon>Nesterenkonia</taxon>
    </lineage>
</organism>
<proteinExistence type="inferred from homology"/>
<dbReference type="RefSeq" id="WP_260072551.1">
    <property type="nucleotide sequence ID" value="NZ_JALXMO010000005.1"/>
</dbReference>
<dbReference type="SFLD" id="SFLDS00057">
    <property type="entry name" value="Glutaminase/Asparaginase"/>
    <property type="match status" value="1"/>
</dbReference>
<comment type="caution">
    <text evidence="10">The sequence shown here is derived from an EMBL/GenBank/DDBJ whole genome shotgun (WGS) entry which is preliminary data.</text>
</comment>
<dbReference type="Pfam" id="PF00710">
    <property type="entry name" value="Asparaginase"/>
    <property type="match status" value="1"/>
</dbReference>
<dbReference type="PIRSF" id="PIRSF500176">
    <property type="entry name" value="L_ASNase"/>
    <property type="match status" value="1"/>
</dbReference>
<evidence type="ECO:0000256" key="2">
    <source>
        <dbReference type="ARBA" id="ARBA00012920"/>
    </source>
</evidence>
<evidence type="ECO:0000313" key="10">
    <source>
        <dbReference type="EMBL" id="MCT1606379.1"/>
    </source>
</evidence>
<dbReference type="Proteomes" id="UP001205046">
    <property type="component" value="Unassembled WGS sequence"/>
</dbReference>
<comment type="catalytic activity">
    <reaction evidence="4">
        <text>L-asparagine + H2O = L-aspartate + NH4(+)</text>
        <dbReference type="Rhea" id="RHEA:21016"/>
        <dbReference type="ChEBI" id="CHEBI:15377"/>
        <dbReference type="ChEBI" id="CHEBI:28938"/>
        <dbReference type="ChEBI" id="CHEBI:29991"/>
        <dbReference type="ChEBI" id="CHEBI:58048"/>
        <dbReference type="EC" id="3.5.1.1"/>
    </reaction>
</comment>
<dbReference type="InterPro" id="IPR004550">
    <property type="entry name" value="AsnASE_II"/>
</dbReference>
<dbReference type="PROSITE" id="PS00144">
    <property type="entry name" value="ASN_GLN_ASE_1"/>
    <property type="match status" value="1"/>
</dbReference>
<feature type="active site" evidence="5">
    <location>
        <position position="17"/>
    </location>
</feature>
<comment type="similarity">
    <text evidence="1">Belongs to the asparaginase 1 family.</text>
</comment>
<protein>
    <recommendedName>
        <fullName evidence="2">asparaginase</fullName>
        <ecNumber evidence="2">3.5.1.1</ecNumber>
    </recommendedName>
</protein>
<evidence type="ECO:0000259" key="8">
    <source>
        <dbReference type="Pfam" id="PF00710"/>
    </source>
</evidence>
<keyword evidence="11" id="KW-1185">Reference proteome</keyword>
<dbReference type="InterPro" id="IPR040919">
    <property type="entry name" value="Asparaginase_C"/>
</dbReference>
<evidence type="ECO:0000313" key="11">
    <source>
        <dbReference type="Proteomes" id="UP001205046"/>
    </source>
</evidence>
<feature type="domain" description="L-asparaginase N-terminal" evidence="8">
    <location>
        <begin position="8"/>
        <end position="193"/>
    </location>
</feature>
<evidence type="ECO:0000256" key="6">
    <source>
        <dbReference type="PROSITE-ProRule" id="PRU10100"/>
    </source>
</evidence>